<dbReference type="CDD" id="cd00038">
    <property type="entry name" value="CAP_ED"/>
    <property type="match status" value="1"/>
</dbReference>
<keyword evidence="3" id="KW-0796">Tight junction</keyword>
<evidence type="ECO:0000256" key="5">
    <source>
        <dbReference type="ARBA" id="ARBA00022889"/>
    </source>
</evidence>
<dbReference type="GO" id="GO:0005923">
    <property type="term" value="C:bicellular tight junction"/>
    <property type="evidence" value="ECO:0007669"/>
    <property type="project" value="UniProtKB-SubCell"/>
</dbReference>
<dbReference type="InterPro" id="IPR014710">
    <property type="entry name" value="RmlC-like_jellyroll"/>
</dbReference>
<dbReference type="EMBL" id="PUEJ01000005">
    <property type="protein sequence ID" value="PRH86426.1"/>
    <property type="molecule type" value="Genomic_DNA"/>
</dbReference>
<keyword evidence="5" id="KW-0130">Cell adhesion</keyword>
<keyword evidence="4" id="KW-0217">Developmental protein</keyword>
<dbReference type="GO" id="GO:0007155">
    <property type="term" value="P:cell adhesion"/>
    <property type="evidence" value="ECO:0007669"/>
    <property type="project" value="UniProtKB-KW"/>
</dbReference>
<dbReference type="SUPFAM" id="SSF51206">
    <property type="entry name" value="cAMP-binding domain-like"/>
    <property type="match status" value="1"/>
</dbReference>
<dbReference type="PANTHER" id="PTHR12101:SF17">
    <property type="entry name" value="BLOOD VESSEL EPICARDIAL SUBSTANCE"/>
    <property type="match status" value="1"/>
</dbReference>
<feature type="transmembrane region" description="Helical" evidence="8">
    <location>
        <begin position="41"/>
        <end position="59"/>
    </location>
</feature>
<dbReference type="SMART" id="SM00100">
    <property type="entry name" value="cNMP"/>
    <property type="match status" value="1"/>
</dbReference>
<protein>
    <recommendedName>
        <fullName evidence="9">Cyclic nucleotide-binding domain-containing protein</fullName>
    </recommendedName>
</protein>
<keyword evidence="7" id="KW-0325">Glycoprotein</keyword>
<reference evidence="10 11" key="1">
    <citation type="submission" date="2018-02" db="EMBL/GenBank/DDBJ databases">
        <title>Whole genome sequencing of endophytic bacterium.</title>
        <authorList>
            <person name="Eedara R."/>
            <person name="Podile A.R."/>
        </authorList>
    </citation>
    <scope>NUCLEOTIDE SEQUENCE [LARGE SCALE GENOMIC DNA]</scope>
    <source>
        <strain evidence="10 11">RP1T</strain>
    </source>
</reference>
<dbReference type="Proteomes" id="UP000237682">
    <property type="component" value="Unassembled WGS sequence"/>
</dbReference>
<gene>
    <name evidence="10" type="ORF">C5L14_13840</name>
</gene>
<feature type="transmembrane region" description="Helical" evidence="8">
    <location>
        <begin position="15"/>
        <end position="36"/>
    </location>
</feature>
<proteinExistence type="predicted"/>
<dbReference type="Gene3D" id="2.60.120.10">
    <property type="entry name" value="Jelly Rolls"/>
    <property type="match status" value="1"/>
</dbReference>
<evidence type="ECO:0000256" key="3">
    <source>
        <dbReference type="ARBA" id="ARBA00022427"/>
    </source>
</evidence>
<evidence type="ECO:0000256" key="8">
    <source>
        <dbReference type="SAM" id="Phobius"/>
    </source>
</evidence>
<keyword evidence="8" id="KW-0812">Transmembrane</keyword>
<dbReference type="InterPro" id="IPR018490">
    <property type="entry name" value="cNMP-bd_dom_sf"/>
</dbReference>
<feature type="domain" description="Cyclic nucleotide-binding" evidence="9">
    <location>
        <begin position="105"/>
        <end position="202"/>
    </location>
</feature>
<accession>A0A2S9QAQ8</accession>
<dbReference type="GO" id="GO:0016328">
    <property type="term" value="C:lateral plasma membrane"/>
    <property type="evidence" value="ECO:0007669"/>
    <property type="project" value="UniProtKB-SubCell"/>
</dbReference>
<evidence type="ECO:0000256" key="4">
    <source>
        <dbReference type="ARBA" id="ARBA00022473"/>
    </source>
</evidence>
<dbReference type="InterPro" id="IPR006916">
    <property type="entry name" value="POPDC1-3"/>
</dbReference>
<keyword evidence="8" id="KW-0472">Membrane</keyword>
<evidence type="ECO:0000256" key="7">
    <source>
        <dbReference type="ARBA" id="ARBA00023180"/>
    </source>
</evidence>
<keyword evidence="8" id="KW-1133">Transmembrane helix</keyword>
<evidence type="ECO:0000256" key="1">
    <source>
        <dbReference type="ARBA" id="ARBA00004124"/>
    </source>
</evidence>
<comment type="caution">
    <text evidence="10">The sequence shown here is derived from an EMBL/GenBank/DDBJ whole genome shotgun (WGS) entry which is preliminary data.</text>
</comment>
<evidence type="ECO:0000259" key="9">
    <source>
        <dbReference type="PROSITE" id="PS50042"/>
    </source>
</evidence>
<sequence length="232" mass="25265">MRGRGGVGLSVWDQFFSWGALPGHIAYAIIAVSYLLTNIFWLRLAAVVGIALEVLYFLFSGSAVWPSIAWDSAFILINLVQLGILLRDRFSLKLSADEKAFIKPIVGDLDKAQIAQLLRTAEWRTLEPGSVVTTEADPVHELTFICEGQTEVRVRDQLVAHVGAGAFVGDVSFATGVPATATVITENAVRVLAFDQAKLKALCKRDEQIAHALYRRIGGGLADKMRVATGRL</sequence>
<dbReference type="PANTHER" id="PTHR12101">
    <property type="entry name" value="POPEYE DOMAIN CONTAINING PROTEIN"/>
    <property type="match status" value="1"/>
</dbReference>
<evidence type="ECO:0000313" key="11">
    <source>
        <dbReference type="Proteomes" id="UP000237682"/>
    </source>
</evidence>
<dbReference type="AlphaFoldDB" id="A0A2S9QAQ8"/>
<dbReference type="GO" id="GO:0030552">
    <property type="term" value="F:cAMP binding"/>
    <property type="evidence" value="ECO:0007669"/>
    <property type="project" value="TreeGrafter"/>
</dbReference>
<comment type="subcellular location">
    <subcellularLocation>
        <location evidence="2">Cell junction</location>
        <location evidence="2">Tight junction</location>
    </subcellularLocation>
    <subcellularLocation>
        <location evidence="1">Lateral cell membrane</location>
    </subcellularLocation>
</comment>
<dbReference type="InterPro" id="IPR000595">
    <property type="entry name" value="cNMP-bd_dom"/>
</dbReference>
<name>A0A2S9QAQ8_9HYPH</name>
<evidence type="ECO:0000256" key="6">
    <source>
        <dbReference type="ARBA" id="ARBA00022949"/>
    </source>
</evidence>
<dbReference type="PROSITE" id="PS50042">
    <property type="entry name" value="CNMP_BINDING_3"/>
    <property type="match status" value="1"/>
</dbReference>
<evidence type="ECO:0000256" key="2">
    <source>
        <dbReference type="ARBA" id="ARBA00004435"/>
    </source>
</evidence>
<dbReference type="OrthoDB" id="7946922at2"/>
<dbReference type="Pfam" id="PF00027">
    <property type="entry name" value="cNMP_binding"/>
    <property type="match status" value="1"/>
</dbReference>
<keyword evidence="6" id="KW-0965">Cell junction</keyword>
<evidence type="ECO:0000313" key="10">
    <source>
        <dbReference type="EMBL" id="PRH86426.1"/>
    </source>
</evidence>
<keyword evidence="11" id="KW-1185">Reference proteome</keyword>
<organism evidence="10 11">
    <name type="scientific">Labrys okinawensis</name>
    <dbReference type="NCBI Taxonomy" id="346911"/>
    <lineage>
        <taxon>Bacteria</taxon>
        <taxon>Pseudomonadati</taxon>
        <taxon>Pseudomonadota</taxon>
        <taxon>Alphaproteobacteria</taxon>
        <taxon>Hyphomicrobiales</taxon>
        <taxon>Xanthobacteraceae</taxon>
        <taxon>Labrys</taxon>
    </lineage>
</organism>